<keyword evidence="4" id="KW-1185">Reference proteome</keyword>
<gene>
    <name evidence="3" type="ORF">H8706_01350</name>
</gene>
<name>A0A926ISG7_9FIRM</name>
<dbReference type="RefSeq" id="WP_262431195.1">
    <property type="nucleotide sequence ID" value="NZ_JACRTE010000001.1"/>
</dbReference>
<evidence type="ECO:0000313" key="3">
    <source>
        <dbReference type="EMBL" id="MBC8595515.1"/>
    </source>
</evidence>
<evidence type="ECO:0000313" key="4">
    <source>
        <dbReference type="Proteomes" id="UP000647416"/>
    </source>
</evidence>
<dbReference type="EMBL" id="JACRTE010000001">
    <property type="protein sequence ID" value="MBC8595515.1"/>
    <property type="molecule type" value="Genomic_DNA"/>
</dbReference>
<dbReference type="InterPro" id="IPR001119">
    <property type="entry name" value="SLH_dom"/>
</dbReference>
<comment type="caution">
    <text evidence="3">The sequence shown here is derived from an EMBL/GenBank/DDBJ whole genome shotgun (WGS) entry which is preliminary data.</text>
</comment>
<reference evidence="3" key="1">
    <citation type="submission" date="2020-08" db="EMBL/GenBank/DDBJ databases">
        <title>Genome public.</title>
        <authorList>
            <person name="Liu C."/>
            <person name="Sun Q."/>
        </authorList>
    </citation>
    <scope>NUCLEOTIDE SEQUENCE</scope>
    <source>
        <strain evidence="3">NSJ-50</strain>
    </source>
</reference>
<feature type="domain" description="SLH" evidence="2">
    <location>
        <begin position="33"/>
        <end position="95"/>
    </location>
</feature>
<sequence>MFLPESKITRQDMAVIAHRAGKYAGFEFDENAASSFGDGENIADYAAKAVSELYKAKIVNGKDNGFCPLDYTTRAEAAVIIISLIRQGITKTSAEMPAKMAQVKPSRCFLRWV</sequence>
<proteinExistence type="predicted"/>
<organism evidence="3 4">
    <name type="scientific">Qingrenia yutianensis</name>
    <dbReference type="NCBI Taxonomy" id="2763676"/>
    <lineage>
        <taxon>Bacteria</taxon>
        <taxon>Bacillati</taxon>
        <taxon>Bacillota</taxon>
        <taxon>Clostridia</taxon>
        <taxon>Eubacteriales</taxon>
        <taxon>Oscillospiraceae</taxon>
        <taxon>Qingrenia</taxon>
    </lineage>
</organism>
<accession>A0A926ISG7</accession>
<keyword evidence="1" id="KW-0677">Repeat</keyword>
<dbReference type="AlphaFoldDB" id="A0A926ISG7"/>
<evidence type="ECO:0000256" key="1">
    <source>
        <dbReference type="ARBA" id="ARBA00022737"/>
    </source>
</evidence>
<protein>
    <submittedName>
        <fullName evidence="3">S-layer homology domain-containing protein</fullName>
    </submittedName>
</protein>
<dbReference type="Proteomes" id="UP000647416">
    <property type="component" value="Unassembled WGS sequence"/>
</dbReference>
<dbReference type="Pfam" id="PF00395">
    <property type="entry name" value="SLH"/>
    <property type="match status" value="1"/>
</dbReference>
<evidence type="ECO:0000259" key="2">
    <source>
        <dbReference type="PROSITE" id="PS51272"/>
    </source>
</evidence>
<dbReference type="PROSITE" id="PS51272">
    <property type="entry name" value="SLH"/>
    <property type="match status" value="1"/>
</dbReference>